<dbReference type="InterPro" id="IPR017523">
    <property type="entry name" value="Rv3268"/>
</dbReference>
<name>A0A2T8FBK6_9ACTN</name>
<dbReference type="AlphaFoldDB" id="A0A2T8FBK6"/>
<organism evidence="1 2">
    <name type="scientific">Nocardioides gansuensis</name>
    <dbReference type="NCBI Taxonomy" id="2138300"/>
    <lineage>
        <taxon>Bacteria</taxon>
        <taxon>Bacillati</taxon>
        <taxon>Actinomycetota</taxon>
        <taxon>Actinomycetes</taxon>
        <taxon>Propionibacteriales</taxon>
        <taxon>Nocardioidaceae</taxon>
        <taxon>Nocardioides</taxon>
    </lineage>
</organism>
<dbReference type="InterPro" id="IPR042099">
    <property type="entry name" value="ANL_N_sf"/>
</dbReference>
<comment type="caution">
    <text evidence="1">The sequence shown here is derived from an EMBL/GenBank/DDBJ whole genome shotgun (WGS) entry which is preliminary data.</text>
</comment>
<protein>
    <submittedName>
        <fullName evidence="1">TIGR03089 family protein</fullName>
    </submittedName>
</protein>
<dbReference type="NCBIfam" id="TIGR03089">
    <property type="entry name" value="TIGR03089 family protein"/>
    <property type="match status" value="1"/>
</dbReference>
<evidence type="ECO:0000313" key="1">
    <source>
        <dbReference type="EMBL" id="PVG83090.1"/>
    </source>
</evidence>
<dbReference type="Proteomes" id="UP000246018">
    <property type="component" value="Unassembled WGS sequence"/>
</dbReference>
<accession>A0A2T8FBK6</accession>
<gene>
    <name evidence="1" type="ORF">DDE18_07110</name>
</gene>
<keyword evidence="2" id="KW-1185">Reference proteome</keyword>
<dbReference type="OrthoDB" id="3396763at2"/>
<dbReference type="Gene3D" id="3.40.50.12780">
    <property type="entry name" value="N-terminal domain of ligase-like"/>
    <property type="match status" value="1"/>
</dbReference>
<sequence length="234" mass="24521">MTTFADVLAARLRTDPGQPLVTFYDHGTGERVELSVTTYANWVAKVAGLLVDECDLERGQRIRLDLPAHWLGTVFLGAAWTVGLVVTTDDSPDAVVCGPDSVERWAGSASATPVLACSLLPLGVRFATPLPPGVRDVGVDVWGQPDSFIPWDPPGSGDPATDDLTQGELMEAAAAGSLLTDGGRLLTVANPASPPGIATFTEPLAHRGSLVLVAHPDPSRLEETAAAERATHRG</sequence>
<dbReference type="EMBL" id="QDGZ01000003">
    <property type="protein sequence ID" value="PVG83090.1"/>
    <property type="molecule type" value="Genomic_DNA"/>
</dbReference>
<evidence type="ECO:0000313" key="2">
    <source>
        <dbReference type="Proteomes" id="UP000246018"/>
    </source>
</evidence>
<dbReference type="SUPFAM" id="SSF56801">
    <property type="entry name" value="Acetyl-CoA synthetase-like"/>
    <property type="match status" value="1"/>
</dbReference>
<dbReference type="RefSeq" id="WP_116571570.1">
    <property type="nucleotide sequence ID" value="NZ_QDGZ01000003.1"/>
</dbReference>
<proteinExistence type="predicted"/>
<reference evidence="1 2" key="1">
    <citation type="submission" date="2018-04" db="EMBL/GenBank/DDBJ databases">
        <title>Genome of Nocardioides gansuensis WSJ-1.</title>
        <authorList>
            <person name="Wu S."/>
            <person name="Wang G."/>
        </authorList>
    </citation>
    <scope>NUCLEOTIDE SEQUENCE [LARGE SCALE GENOMIC DNA]</scope>
    <source>
        <strain evidence="1 2">WSJ-1</strain>
    </source>
</reference>